<reference evidence="1 2" key="1">
    <citation type="submission" date="2022-03" db="EMBL/GenBank/DDBJ databases">
        <authorList>
            <person name="Macdonald S."/>
            <person name="Ahmed S."/>
            <person name="Newling K."/>
        </authorList>
    </citation>
    <scope>NUCLEOTIDE SEQUENCE [LARGE SCALE GENOMIC DNA]</scope>
</reference>
<evidence type="ECO:0000313" key="2">
    <source>
        <dbReference type="Proteomes" id="UP001642260"/>
    </source>
</evidence>
<dbReference type="AlphaFoldDB" id="A0ABC8KJC9"/>
<accession>A0ABC8KJC9</accession>
<dbReference type="EMBL" id="CAKOAT010255154">
    <property type="protein sequence ID" value="CAH8358886.1"/>
    <property type="molecule type" value="Genomic_DNA"/>
</dbReference>
<sequence>MPLVRAPPQSRFWVGGEIQFSFLGSLRSSSSWSGSEGSCRGWVRRWLATADPVFCACSVMVVVYLGFLRVGEIPVASHCYQECSGLVWSRRRGLGTAFQVVAVETTHLCIGRVDGRSECLLV</sequence>
<name>A0ABC8KJC9_ERUVS</name>
<evidence type="ECO:0000313" key="1">
    <source>
        <dbReference type="EMBL" id="CAH8358886.1"/>
    </source>
</evidence>
<dbReference type="Proteomes" id="UP001642260">
    <property type="component" value="Unassembled WGS sequence"/>
</dbReference>
<organism evidence="1 2">
    <name type="scientific">Eruca vesicaria subsp. sativa</name>
    <name type="common">Garden rocket</name>
    <name type="synonym">Eruca sativa</name>
    <dbReference type="NCBI Taxonomy" id="29727"/>
    <lineage>
        <taxon>Eukaryota</taxon>
        <taxon>Viridiplantae</taxon>
        <taxon>Streptophyta</taxon>
        <taxon>Embryophyta</taxon>
        <taxon>Tracheophyta</taxon>
        <taxon>Spermatophyta</taxon>
        <taxon>Magnoliopsida</taxon>
        <taxon>eudicotyledons</taxon>
        <taxon>Gunneridae</taxon>
        <taxon>Pentapetalae</taxon>
        <taxon>rosids</taxon>
        <taxon>malvids</taxon>
        <taxon>Brassicales</taxon>
        <taxon>Brassicaceae</taxon>
        <taxon>Brassiceae</taxon>
        <taxon>Eruca</taxon>
    </lineage>
</organism>
<gene>
    <name evidence="1" type="ORF">ERUC_LOCUS24642</name>
</gene>
<keyword evidence="2" id="KW-1185">Reference proteome</keyword>
<comment type="caution">
    <text evidence="1">The sequence shown here is derived from an EMBL/GenBank/DDBJ whole genome shotgun (WGS) entry which is preliminary data.</text>
</comment>
<protein>
    <submittedName>
        <fullName evidence="1">Uncharacterized protein</fullName>
    </submittedName>
</protein>
<proteinExistence type="predicted"/>